<evidence type="ECO:0000313" key="2">
    <source>
        <dbReference type="Proteomes" id="UP000499080"/>
    </source>
</evidence>
<name>A0A4Y2WHE9_ARAVE</name>
<reference evidence="1 2" key="1">
    <citation type="journal article" date="2019" name="Sci. Rep.">
        <title>Orb-weaving spider Araneus ventricosus genome elucidates the spidroin gene catalogue.</title>
        <authorList>
            <person name="Kono N."/>
            <person name="Nakamura H."/>
            <person name="Ohtoshi R."/>
            <person name="Moran D.A.P."/>
            <person name="Shinohara A."/>
            <person name="Yoshida Y."/>
            <person name="Fujiwara M."/>
            <person name="Mori M."/>
            <person name="Tomita M."/>
            <person name="Arakawa K."/>
        </authorList>
    </citation>
    <scope>NUCLEOTIDE SEQUENCE [LARGE SCALE GENOMIC DNA]</scope>
</reference>
<protein>
    <submittedName>
        <fullName evidence="1">Uncharacterized protein</fullName>
    </submittedName>
</protein>
<accession>A0A4Y2WHE9</accession>
<comment type="caution">
    <text evidence="1">The sequence shown here is derived from an EMBL/GenBank/DDBJ whole genome shotgun (WGS) entry which is preliminary data.</text>
</comment>
<proteinExistence type="predicted"/>
<evidence type="ECO:0000313" key="1">
    <source>
        <dbReference type="EMBL" id="GBO36619.1"/>
    </source>
</evidence>
<dbReference type="Proteomes" id="UP000499080">
    <property type="component" value="Unassembled WGS sequence"/>
</dbReference>
<keyword evidence="2" id="KW-1185">Reference proteome</keyword>
<gene>
    <name evidence="1" type="ORF">AVEN_95072_1</name>
</gene>
<dbReference type="EMBL" id="BGPR01060845">
    <property type="protein sequence ID" value="GBO36619.1"/>
    <property type="molecule type" value="Genomic_DNA"/>
</dbReference>
<sequence>MKPALFLGFITMARQPRNYAEVGNYKIKDFTLIPLRCNRVGLDDKAKFFPADDKANSPVRTTCSSNSSTPVCLRSRLLKDERRGESCFLIASFILCRNFSDYVDLCTKRWSFKGF</sequence>
<organism evidence="1 2">
    <name type="scientific">Araneus ventricosus</name>
    <name type="common">Orbweaver spider</name>
    <name type="synonym">Epeira ventricosa</name>
    <dbReference type="NCBI Taxonomy" id="182803"/>
    <lineage>
        <taxon>Eukaryota</taxon>
        <taxon>Metazoa</taxon>
        <taxon>Ecdysozoa</taxon>
        <taxon>Arthropoda</taxon>
        <taxon>Chelicerata</taxon>
        <taxon>Arachnida</taxon>
        <taxon>Araneae</taxon>
        <taxon>Araneomorphae</taxon>
        <taxon>Entelegynae</taxon>
        <taxon>Araneoidea</taxon>
        <taxon>Araneidae</taxon>
        <taxon>Araneus</taxon>
    </lineage>
</organism>
<dbReference type="AlphaFoldDB" id="A0A4Y2WHE9"/>